<accession>A0A4C1Z201</accession>
<dbReference type="Proteomes" id="UP000299102">
    <property type="component" value="Unassembled WGS sequence"/>
</dbReference>
<keyword evidence="2" id="KW-1185">Reference proteome</keyword>
<reference evidence="1 2" key="1">
    <citation type="journal article" date="2019" name="Commun. Biol.">
        <title>The bagworm genome reveals a unique fibroin gene that provides high tensile strength.</title>
        <authorList>
            <person name="Kono N."/>
            <person name="Nakamura H."/>
            <person name="Ohtoshi R."/>
            <person name="Tomita M."/>
            <person name="Numata K."/>
            <person name="Arakawa K."/>
        </authorList>
    </citation>
    <scope>NUCLEOTIDE SEQUENCE [LARGE SCALE GENOMIC DNA]</scope>
</reference>
<evidence type="ECO:0000313" key="1">
    <source>
        <dbReference type="EMBL" id="GBP80879.1"/>
    </source>
</evidence>
<dbReference type="AlphaFoldDB" id="A0A4C1Z201"/>
<organism evidence="1 2">
    <name type="scientific">Eumeta variegata</name>
    <name type="common">Bagworm moth</name>
    <name type="synonym">Eumeta japonica</name>
    <dbReference type="NCBI Taxonomy" id="151549"/>
    <lineage>
        <taxon>Eukaryota</taxon>
        <taxon>Metazoa</taxon>
        <taxon>Ecdysozoa</taxon>
        <taxon>Arthropoda</taxon>
        <taxon>Hexapoda</taxon>
        <taxon>Insecta</taxon>
        <taxon>Pterygota</taxon>
        <taxon>Neoptera</taxon>
        <taxon>Endopterygota</taxon>
        <taxon>Lepidoptera</taxon>
        <taxon>Glossata</taxon>
        <taxon>Ditrysia</taxon>
        <taxon>Tineoidea</taxon>
        <taxon>Psychidae</taxon>
        <taxon>Oiketicinae</taxon>
        <taxon>Eumeta</taxon>
    </lineage>
</organism>
<comment type="caution">
    <text evidence="1">The sequence shown here is derived from an EMBL/GenBank/DDBJ whole genome shotgun (WGS) entry which is preliminary data.</text>
</comment>
<dbReference type="EMBL" id="BGZK01001486">
    <property type="protein sequence ID" value="GBP80879.1"/>
    <property type="molecule type" value="Genomic_DNA"/>
</dbReference>
<evidence type="ECO:0000313" key="2">
    <source>
        <dbReference type="Proteomes" id="UP000299102"/>
    </source>
</evidence>
<name>A0A4C1Z201_EUMVA</name>
<proteinExistence type="predicted"/>
<sequence>MGHCQRTIYGGPQGRICHMAEAQKPRGFKRPPAKSNHEESLVTIKLISQSGRAIIGVSADAGPLGLPAGADASARRHPVTRERPKLEIFFEAPRRVHRGTQLFFSSAPPRHGTNLRP</sequence>
<protein>
    <submittedName>
        <fullName evidence="1">Uncharacterized protein</fullName>
    </submittedName>
</protein>
<gene>
    <name evidence="1" type="ORF">EVAR_54916_1</name>
</gene>